<dbReference type="Pfam" id="PF00877">
    <property type="entry name" value="NLPC_P60"/>
    <property type="match status" value="1"/>
</dbReference>
<dbReference type="PROSITE" id="PS51781">
    <property type="entry name" value="SH3B"/>
    <property type="match status" value="3"/>
</dbReference>
<evidence type="ECO:0000256" key="3">
    <source>
        <dbReference type="ARBA" id="ARBA00022807"/>
    </source>
</evidence>
<feature type="domain" description="SH3b" evidence="4">
    <location>
        <begin position="160"/>
        <end position="223"/>
    </location>
</feature>
<keyword evidence="1" id="KW-0645">Protease</keyword>
<dbReference type="SMART" id="SM00287">
    <property type="entry name" value="SH3b"/>
    <property type="match status" value="3"/>
</dbReference>
<keyword evidence="7" id="KW-1185">Reference proteome</keyword>
<evidence type="ECO:0000256" key="2">
    <source>
        <dbReference type="ARBA" id="ARBA00022801"/>
    </source>
</evidence>
<dbReference type="InterPro" id="IPR051202">
    <property type="entry name" value="Peptidase_C40"/>
</dbReference>
<dbReference type="RefSeq" id="WP_218282436.1">
    <property type="nucleotide sequence ID" value="NZ_CP078093.1"/>
</dbReference>
<feature type="domain" description="NlpC/P60" evidence="5">
    <location>
        <begin position="235"/>
        <end position="361"/>
    </location>
</feature>
<organism evidence="6 7">
    <name type="scientific">Crassaminicella indica</name>
    <dbReference type="NCBI Taxonomy" id="2855394"/>
    <lineage>
        <taxon>Bacteria</taxon>
        <taxon>Bacillati</taxon>
        <taxon>Bacillota</taxon>
        <taxon>Clostridia</taxon>
        <taxon>Eubacteriales</taxon>
        <taxon>Clostridiaceae</taxon>
        <taxon>Crassaminicella</taxon>
    </lineage>
</organism>
<feature type="domain" description="SH3b" evidence="4">
    <location>
        <begin position="27"/>
        <end position="90"/>
    </location>
</feature>
<dbReference type="PANTHER" id="PTHR47053:SF1">
    <property type="entry name" value="MUREIN DD-ENDOPEPTIDASE MEPH-RELATED"/>
    <property type="match status" value="1"/>
</dbReference>
<name>A0ABX8R9J5_9CLOT</name>
<dbReference type="PANTHER" id="PTHR47053">
    <property type="entry name" value="MUREIN DD-ENDOPEPTIDASE MEPH-RELATED"/>
    <property type="match status" value="1"/>
</dbReference>
<keyword evidence="2" id="KW-0378">Hydrolase</keyword>
<feature type="domain" description="SH3b" evidence="4">
    <location>
        <begin position="96"/>
        <end position="158"/>
    </location>
</feature>
<evidence type="ECO:0000259" key="5">
    <source>
        <dbReference type="PROSITE" id="PS51935"/>
    </source>
</evidence>
<dbReference type="Proteomes" id="UP000886818">
    <property type="component" value="Chromosome"/>
</dbReference>
<sequence>MIKFMKYFCLMVLCNLLMISFVYGEGKNDGIVIGNHVNVRQEPKMTSAVLSTLRLGEYVHILKNSGEWYGIALGDGKLGWVHNQLVIVVDKEKDFIKKGIVTANALNIRQQPDIASSSIGKLFAGTEVTIIDQKSDWYGIDIDRGKGWVHSDYIKIKPNYKIAKITGNHVNVRKAPSYTGEIVGTLNLDNYVQVKDFKDDWFNIILKENREGWVYKDYLTIVLKDVSASRGKDRSSLGMKVATIANAQLGKKYVYGASGPNTFDCSGFTSYVYRKIGIKLPRTSRGQATVGQKVSKSDLRIGDLVFFDTNGSNNGKISHVGIYIGNGKFIHASSGRKRILITDLNNDSYYKRAYVKARRLF</sequence>
<accession>A0ABX8R9J5</accession>
<dbReference type="EMBL" id="CP078093">
    <property type="protein sequence ID" value="QXM05738.1"/>
    <property type="molecule type" value="Genomic_DNA"/>
</dbReference>
<reference evidence="6" key="1">
    <citation type="submission" date="2021-07" db="EMBL/GenBank/DDBJ databases">
        <title>Complete genome sequence of Crassaminicella sp. 143-21, isolated from a deep-sea hydrothermal vent.</title>
        <authorList>
            <person name="Li X."/>
        </authorList>
    </citation>
    <scope>NUCLEOTIDE SEQUENCE</scope>
    <source>
        <strain evidence="6">143-21</strain>
    </source>
</reference>
<protein>
    <submittedName>
        <fullName evidence="6">SH3 domain-containing protein</fullName>
    </submittedName>
</protein>
<dbReference type="InterPro" id="IPR000064">
    <property type="entry name" value="NLP_P60_dom"/>
</dbReference>
<proteinExistence type="predicted"/>
<keyword evidence="3" id="KW-0788">Thiol protease</keyword>
<evidence type="ECO:0000313" key="6">
    <source>
        <dbReference type="EMBL" id="QXM05738.1"/>
    </source>
</evidence>
<evidence type="ECO:0000259" key="4">
    <source>
        <dbReference type="PROSITE" id="PS51781"/>
    </source>
</evidence>
<dbReference type="PROSITE" id="PS51935">
    <property type="entry name" value="NLPC_P60"/>
    <property type="match status" value="1"/>
</dbReference>
<gene>
    <name evidence="6" type="ORF">KVH43_10245</name>
</gene>
<evidence type="ECO:0000256" key="1">
    <source>
        <dbReference type="ARBA" id="ARBA00022670"/>
    </source>
</evidence>
<dbReference type="Pfam" id="PF08239">
    <property type="entry name" value="SH3_3"/>
    <property type="match status" value="3"/>
</dbReference>
<dbReference type="InterPro" id="IPR003646">
    <property type="entry name" value="SH3-like_bac-type"/>
</dbReference>
<evidence type="ECO:0000313" key="7">
    <source>
        <dbReference type="Proteomes" id="UP000886818"/>
    </source>
</evidence>